<dbReference type="CDD" id="cd14309">
    <property type="entry name" value="UBA_scDdi1_like"/>
    <property type="match status" value="1"/>
</dbReference>
<dbReference type="Gene3D" id="1.10.10.2570">
    <property type="match status" value="1"/>
</dbReference>
<dbReference type="PANTHER" id="PTHR15397">
    <property type="entry name" value="SODIUM-GLUCOSE COTRANSPORTER REGULATORY PROTEIN -RELATED"/>
    <property type="match status" value="1"/>
</dbReference>
<evidence type="ECO:0000256" key="1">
    <source>
        <dbReference type="SAM" id="MobiDB-lite"/>
    </source>
</evidence>
<feature type="compositionally biased region" description="Basic and acidic residues" evidence="1">
    <location>
        <begin position="247"/>
        <end position="269"/>
    </location>
</feature>
<proteinExistence type="predicted"/>
<dbReference type="SMART" id="SM00165">
    <property type="entry name" value="UBA"/>
    <property type="match status" value="1"/>
</dbReference>
<dbReference type="AlphaFoldDB" id="A0AAD5V3J3"/>
<dbReference type="InterPro" id="IPR019103">
    <property type="entry name" value="Peptidase_aspartic_DDI1-type"/>
</dbReference>
<comment type="caution">
    <text evidence="3">The sequence shown here is derived from an EMBL/GenBank/DDBJ whole genome shotgun (WGS) entry which is preliminary data.</text>
</comment>
<dbReference type="InterPro" id="IPR009060">
    <property type="entry name" value="UBA-like_sf"/>
</dbReference>
<dbReference type="InterPro" id="IPR021109">
    <property type="entry name" value="Peptidase_aspartic_dom_sf"/>
</dbReference>
<protein>
    <recommendedName>
        <fullName evidence="2">UBA domain-containing protein</fullName>
    </recommendedName>
</protein>
<feature type="compositionally biased region" description="Acidic residues" evidence="1">
    <location>
        <begin position="232"/>
        <end position="246"/>
    </location>
</feature>
<dbReference type="Pfam" id="PF09668">
    <property type="entry name" value="Asp_protease"/>
    <property type="match status" value="1"/>
</dbReference>
<feature type="compositionally biased region" description="Low complexity" evidence="1">
    <location>
        <begin position="801"/>
        <end position="821"/>
    </location>
</feature>
<name>A0AAD5V3J3_9APHY</name>
<dbReference type="SUPFAM" id="SSF46934">
    <property type="entry name" value="UBA-like"/>
    <property type="match status" value="1"/>
</dbReference>
<dbReference type="Pfam" id="PF18388">
    <property type="entry name" value="ATG29_N"/>
    <property type="match status" value="1"/>
</dbReference>
<dbReference type="PANTHER" id="PTHR15397:SF3">
    <property type="entry name" value="DNA DAMAGE INDUCIBLE 1 HOMOLOG 2"/>
    <property type="match status" value="1"/>
</dbReference>
<dbReference type="InterPro" id="IPR015940">
    <property type="entry name" value="UBA"/>
</dbReference>
<dbReference type="GO" id="GO:0004190">
    <property type="term" value="F:aspartic-type endopeptidase activity"/>
    <property type="evidence" value="ECO:0007669"/>
    <property type="project" value="InterPro"/>
</dbReference>
<feature type="compositionally biased region" description="Polar residues" evidence="1">
    <location>
        <begin position="96"/>
        <end position="121"/>
    </location>
</feature>
<feature type="region of interest" description="Disordered" evidence="1">
    <location>
        <begin position="771"/>
        <end position="821"/>
    </location>
</feature>
<dbReference type="CDD" id="cd05479">
    <property type="entry name" value="RP_DDI"/>
    <property type="match status" value="1"/>
</dbReference>
<evidence type="ECO:0000313" key="4">
    <source>
        <dbReference type="Proteomes" id="UP001212997"/>
    </source>
</evidence>
<dbReference type="InterPro" id="IPR039362">
    <property type="entry name" value="ATG29_sf"/>
</dbReference>
<feature type="compositionally biased region" description="Polar residues" evidence="1">
    <location>
        <begin position="166"/>
        <end position="205"/>
    </location>
</feature>
<accession>A0AAD5V3J3</accession>
<reference evidence="3" key="1">
    <citation type="submission" date="2022-07" db="EMBL/GenBank/DDBJ databases">
        <title>Genome Sequence of Physisporinus lineatus.</title>
        <authorList>
            <person name="Buettner E."/>
        </authorList>
    </citation>
    <scope>NUCLEOTIDE SEQUENCE</scope>
    <source>
        <strain evidence="3">VT162</strain>
    </source>
</reference>
<feature type="domain" description="UBA" evidence="2">
    <location>
        <begin position="821"/>
        <end position="859"/>
    </location>
</feature>
<evidence type="ECO:0000313" key="3">
    <source>
        <dbReference type="EMBL" id="KAJ3485192.1"/>
    </source>
</evidence>
<feature type="compositionally biased region" description="Polar residues" evidence="1">
    <location>
        <begin position="369"/>
        <end position="400"/>
    </location>
</feature>
<feature type="compositionally biased region" description="Low complexity" evidence="1">
    <location>
        <begin position="326"/>
        <end position="346"/>
    </location>
</feature>
<organism evidence="3 4">
    <name type="scientific">Meripilus lineatus</name>
    <dbReference type="NCBI Taxonomy" id="2056292"/>
    <lineage>
        <taxon>Eukaryota</taxon>
        <taxon>Fungi</taxon>
        <taxon>Dikarya</taxon>
        <taxon>Basidiomycota</taxon>
        <taxon>Agaricomycotina</taxon>
        <taxon>Agaricomycetes</taxon>
        <taxon>Polyporales</taxon>
        <taxon>Meripilaceae</taxon>
        <taxon>Meripilus</taxon>
    </lineage>
</organism>
<dbReference type="SUPFAM" id="SSF50630">
    <property type="entry name" value="Acid proteases"/>
    <property type="match status" value="1"/>
</dbReference>
<feature type="compositionally biased region" description="Polar residues" evidence="1">
    <location>
        <begin position="146"/>
        <end position="158"/>
    </location>
</feature>
<dbReference type="Proteomes" id="UP001212997">
    <property type="component" value="Unassembled WGS sequence"/>
</dbReference>
<dbReference type="PROSITE" id="PS50030">
    <property type="entry name" value="UBA"/>
    <property type="match status" value="1"/>
</dbReference>
<gene>
    <name evidence="3" type="ORF">NLI96_g5135</name>
</gene>
<sequence>MPTPAPSIRVVVRLPYNRPEEPRPNPPRVEWNSEKEHMLWEVIAKSRVMEGGATDWTGLAAHLQVPLPYLLYRAQTRYEADLRGLQGIRGAFSPTITSPHAQIPANSTSGPTVTPTRTGPANVNGEYFPRFPNNDKPGLSRRDSLRTGNGNMSSSVSGRQLGIRTRLSSLGGQQSQVRSRRFNSTSSHATKKPCSSSILTLQGQKKTPRPGVRTLSPARGSPAGLASPNDASSEESSEEERDVQEEEERRQEEQNALDKKLKDLQRMMTKETLGLVSSPTPQRAFPVKVQTDVPRNRPLSVSSTSSSFRHRGLDLSRRNNTTPGQSHSPSQHSLSSTSSPHGSVPSIPSPPAENRTQPIAVGRMARHLSPQTNRTSPPAISTRNAMGYNARQNSIPTPSRTRLAGEIGSERGSEASSFSDLSMSDDADLSASALGSALMSDFRSNGSRAHDRAFPTVTLSEDSNSASYSIPQLRASLTRNLILVSQLHHISTLCFFWVLAETVQHFLLLIDQHRKPGLDLSRQTSVMELTFVNDLGQSFVLDIDPNMELENVMALLEAESRPDIADAAVNNPARFVELLRQTRQAQSDAEDERRKLEADPFDIESQRRIEEAIRQQAVMENLEHALEYSPEAFGRVTMLYIPVVVNGTPVKAFVDSGAQQTIMSPECAEACGVMRLLDKRFAGIARGVGTAKILGRVHSAQMKLADLHLACSFTIMEGRDVDLLFGLDMLKAHQACIDLEKNVLRIQGREVKFLAEHELPDKARIFEGVEEPSAENPQVVSPNPQASGSQQHFPGSGHTLGSSPAPAAASSAPTGHAPSATHSEEAITTLMNLGVSREDAIRTLDIAGGNVEMAASLLF</sequence>
<dbReference type="EMBL" id="JANAWD010000161">
    <property type="protein sequence ID" value="KAJ3485192.1"/>
    <property type="molecule type" value="Genomic_DNA"/>
</dbReference>
<keyword evidence="4" id="KW-1185">Reference proteome</keyword>
<feature type="compositionally biased region" description="Polar residues" evidence="1">
    <location>
        <begin position="775"/>
        <end position="793"/>
    </location>
</feature>
<dbReference type="Gene3D" id="1.10.8.10">
    <property type="entry name" value="DNA helicase RuvA subunit, C-terminal domain"/>
    <property type="match status" value="1"/>
</dbReference>
<evidence type="ECO:0000259" key="2">
    <source>
        <dbReference type="PROSITE" id="PS50030"/>
    </source>
</evidence>
<feature type="region of interest" description="Disordered" evidence="1">
    <location>
        <begin position="96"/>
        <end position="421"/>
    </location>
</feature>
<dbReference type="GO" id="GO:0006508">
    <property type="term" value="P:proteolysis"/>
    <property type="evidence" value="ECO:0007669"/>
    <property type="project" value="InterPro"/>
</dbReference>
<dbReference type="Gene3D" id="2.40.70.10">
    <property type="entry name" value="Acid Proteases"/>
    <property type="match status" value="1"/>
</dbReference>
<dbReference type="InterPro" id="IPR040666">
    <property type="entry name" value="Atg29_N"/>
</dbReference>